<dbReference type="PANTHER" id="PTHR42648:SF32">
    <property type="entry name" value="RIBONUCLEASE H-LIKE DOMAIN, GAG-PRE-INTEGRASE DOMAIN PROTEIN-RELATED"/>
    <property type="match status" value="1"/>
</dbReference>
<dbReference type="InterPro" id="IPR036397">
    <property type="entry name" value="RNaseH_sf"/>
</dbReference>
<dbReference type="SUPFAM" id="SSF53098">
    <property type="entry name" value="Ribonuclease H-like"/>
    <property type="match status" value="1"/>
</dbReference>
<gene>
    <name evidence="3" type="ORF">Tco_0802522</name>
</gene>
<dbReference type="EMBL" id="BQNB010011817">
    <property type="protein sequence ID" value="GJS95554.1"/>
    <property type="molecule type" value="Genomic_DNA"/>
</dbReference>
<reference evidence="3" key="1">
    <citation type="journal article" date="2022" name="Int. J. Mol. Sci.">
        <title>Draft Genome of Tanacetum Coccineum: Genomic Comparison of Closely Related Tanacetum-Family Plants.</title>
        <authorList>
            <person name="Yamashiro T."/>
            <person name="Shiraishi A."/>
            <person name="Nakayama K."/>
            <person name="Satake H."/>
        </authorList>
    </citation>
    <scope>NUCLEOTIDE SEQUENCE</scope>
</reference>
<protein>
    <submittedName>
        <fullName evidence="3">Retrovirus-related pol polyprotein from transposon TNT 1-94</fullName>
    </submittedName>
</protein>
<evidence type="ECO:0000313" key="4">
    <source>
        <dbReference type="Proteomes" id="UP001151760"/>
    </source>
</evidence>
<dbReference type="Pfam" id="PF25597">
    <property type="entry name" value="SH3_retrovirus"/>
    <property type="match status" value="1"/>
</dbReference>
<organism evidence="3 4">
    <name type="scientific">Tanacetum coccineum</name>
    <dbReference type="NCBI Taxonomy" id="301880"/>
    <lineage>
        <taxon>Eukaryota</taxon>
        <taxon>Viridiplantae</taxon>
        <taxon>Streptophyta</taxon>
        <taxon>Embryophyta</taxon>
        <taxon>Tracheophyta</taxon>
        <taxon>Spermatophyta</taxon>
        <taxon>Magnoliopsida</taxon>
        <taxon>eudicotyledons</taxon>
        <taxon>Gunneridae</taxon>
        <taxon>Pentapetalae</taxon>
        <taxon>asterids</taxon>
        <taxon>campanulids</taxon>
        <taxon>Asterales</taxon>
        <taxon>Asteraceae</taxon>
        <taxon>Asteroideae</taxon>
        <taxon>Anthemideae</taxon>
        <taxon>Anthemidinae</taxon>
        <taxon>Tanacetum</taxon>
    </lineage>
</organism>
<sequence length="516" mass="57133">MRINAAKILLMGESVQGKSSDALTEALIDFSTSASGSTRKAFKAIPGMNGSDKQTKKLSISVLWYLGLRLRSKHMTGERVSSSLISLANSGQYNTEMISCKDNGFMETNQIGNVTISRTDNGTEFVNQTLREYYEKVGISHEISVARSPQQNSAKAVATACYTQNRSMIHRHHGKTPYKLLHDKPPDLSYLHVFGALCYPTNDSENLGKLQPKADIGIFIGYAPIKKAFRIYNKRTRQIIETIHVDFDELTAMDYEHSSSGPVLHEMTHVSISSGLVPNPPSSTPFVPPSISDWDLLFQPMFDESFNPPPYVDLQATEVIAPIPEAVAPEHAVSTSSPSSTTVDQDALSPSNSPTTQETQSPIISHDVMKNDNHEMKSHIWISQSPRGIFINQSKYALESLKKYGFESCDPVVITTMVESPNWMRNKDGESFHPSTLSCMICTLLYLTALTESYIGVFGHLEGFSSLPNSICRSDHAGLSRYIARSTSAVYNLWVIDFCELVRSKEQKSAAIPVRS</sequence>
<feature type="domain" description="Retroviral polymerase SH3-like" evidence="2">
    <location>
        <begin position="197"/>
        <end position="258"/>
    </location>
</feature>
<dbReference type="Proteomes" id="UP001151760">
    <property type="component" value="Unassembled WGS sequence"/>
</dbReference>
<comment type="caution">
    <text evidence="3">The sequence shown here is derived from an EMBL/GenBank/DDBJ whole genome shotgun (WGS) entry which is preliminary data.</text>
</comment>
<evidence type="ECO:0000259" key="2">
    <source>
        <dbReference type="Pfam" id="PF25597"/>
    </source>
</evidence>
<reference evidence="3" key="2">
    <citation type="submission" date="2022-01" db="EMBL/GenBank/DDBJ databases">
        <authorList>
            <person name="Yamashiro T."/>
            <person name="Shiraishi A."/>
            <person name="Satake H."/>
            <person name="Nakayama K."/>
        </authorList>
    </citation>
    <scope>NUCLEOTIDE SEQUENCE</scope>
</reference>
<dbReference type="InterPro" id="IPR057670">
    <property type="entry name" value="SH3_retrovirus"/>
</dbReference>
<dbReference type="InterPro" id="IPR012337">
    <property type="entry name" value="RNaseH-like_sf"/>
</dbReference>
<keyword evidence="4" id="KW-1185">Reference proteome</keyword>
<accession>A0ABQ4ZZ13</accession>
<name>A0ABQ4ZZ13_9ASTR</name>
<dbReference type="Gene3D" id="3.30.420.10">
    <property type="entry name" value="Ribonuclease H-like superfamily/Ribonuclease H"/>
    <property type="match status" value="1"/>
</dbReference>
<dbReference type="PANTHER" id="PTHR42648">
    <property type="entry name" value="TRANSPOSASE, PUTATIVE-RELATED"/>
    <property type="match status" value="1"/>
</dbReference>
<feature type="compositionally biased region" description="Polar residues" evidence="1">
    <location>
        <begin position="348"/>
        <end position="362"/>
    </location>
</feature>
<evidence type="ECO:0000313" key="3">
    <source>
        <dbReference type="EMBL" id="GJS95554.1"/>
    </source>
</evidence>
<dbReference type="InterPro" id="IPR039537">
    <property type="entry name" value="Retrotran_Ty1/copia-like"/>
</dbReference>
<feature type="region of interest" description="Disordered" evidence="1">
    <location>
        <begin position="328"/>
        <end position="362"/>
    </location>
</feature>
<evidence type="ECO:0000256" key="1">
    <source>
        <dbReference type="SAM" id="MobiDB-lite"/>
    </source>
</evidence>
<proteinExistence type="predicted"/>